<sequence length="164" mass="18541">MSILKVFYGDKVNLKEMQIMKYLNGAGGAPRLFAVTDSAFVCESAGDINMLQYIHMHKNQDVLLDTMSKALQRVKEIHVMVISHNDIKPDNFLVDLGTGEVNHIDYDLSSKMGERALDRDHSLTLESGYWMAPEFKKGEQLSPAEYLQQNKRPGIVRKAKLLSV</sequence>
<dbReference type="EMBL" id="JAXCGZ010006649">
    <property type="protein sequence ID" value="KAK7079624.1"/>
    <property type="molecule type" value="Genomic_DNA"/>
</dbReference>
<evidence type="ECO:0000313" key="2">
    <source>
        <dbReference type="EMBL" id="KAK7079624.1"/>
    </source>
</evidence>
<dbReference type="SUPFAM" id="SSF56112">
    <property type="entry name" value="Protein kinase-like (PK-like)"/>
    <property type="match status" value="1"/>
</dbReference>
<protein>
    <recommendedName>
        <fullName evidence="1">Protein kinase domain-containing protein</fullName>
    </recommendedName>
</protein>
<dbReference type="GO" id="GO:0004672">
    <property type="term" value="F:protein kinase activity"/>
    <property type="evidence" value="ECO:0007669"/>
    <property type="project" value="InterPro"/>
</dbReference>
<feature type="domain" description="Protein kinase" evidence="1">
    <location>
        <begin position="1"/>
        <end position="164"/>
    </location>
</feature>
<organism evidence="2 3">
    <name type="scientific">Halocaridina rubra</name>
    <name type="common">Hawaiian red shrimp</name>
    <dbReference type="NCBI Taxonomy" id="373956"/>
    <lineage>
        <taxon>Eukaryota</taxon>
        <taxon>Metazoa</taxon>
        <taxon>Ecdysozoa</taxon>
        <taxon>Arthropoda</taxon>
        <taxon>Crustacea</taxon>
        <taxon>Multicrustacea</taxon>
        <taxon>Malacostraca</taxon>
        <taxon>Eumalacostraca</taxon>
        <taxon>Eucarida</taxon>
        <taxon>Decapoda</taxon>
        <taxon>Pleocyemata</taxon>
        <taxon>Caridea</taxon>
        <taxon>Atyoidea</taxon>
        <taxon>Atyidae</taxon>
        <taxon>Halocaridina</taxon>
    </lineage>
</organism>
<dbReference type="InterPro" id="IPR008271">
    <property type="entry name" value="Ser/Thr_kinase_AS"/>
</dbReference>
<dbReference type="Gene3D" id="1.10.510.10">
    <property type="entry name" value="Transferase(Phosphotransferase) domain 1"/>
    <property type="match status" value="1"/>
</dbReference>
<dbReference type="AlphaFoldDB" id="A0AAN8XJZ5"/>
<accession>A0AAN8XJZ5</accession>
<evidence type="ECO:0000313" key="3">
    <source>
        <dbReference type="Proteomes" id="UP001381693"/>
    </source>
</evidence>
<dbReference type="InterPro" id="IPR011009">
    <property type="entry name" value="Kinase-like_dom_sf"/>
</dbReference>
<dbReference type="Pfam" id="PF00069">
    <property type="entry name" value="Pkinase"/>
    <property type="match status" value="1"/>
</dbReference>
<evidence type="ECO:0000259" key="1">
    <source>
        <dbReference type="PROSITE" id="PS50011"/>
    </source>
</evidence>
<reference evidence="2 3" key="1">
    <citation type="submission" date="2023-11" db="EMBL/GenBank/DDBJ databases">
        <title>Halocaridina rubra genome assembly.</title>
        <authorList>
            <person name="Smith C."/>
        </authorList>
    </citation>
    <scope>NUCLEOTIDE SEQUENCE [LARGE SCALE GENOMIC DNA]</scope>
    <source>
        <strain evidence="2">EP-1</strain>
        <tissue evidence="2">Whole</tissue>
    </source>
</reference>
<dbReference type="GO" id="GO:0005524">
    <property type="term" value="F:ATP binding"/>
    <property type="evidence" value="ECO:0007669"/>
    <property type="project" value="InterPro"/>
</dbReference>
<dbReference type="PROSITE" id="PS00108">
    <property type="entry name" value="PROTEIN_KINASE_ST"/>
    <property type="match status" value="1"/>
</dbReference>
<proteinExistence type="predicted"/>
<dbReference type="PROSITE" id="PS50011">
    <property type="entry name" value="PROTEIN_KINASE_DOM"/>
    <property type="match status" value="1"/>
</dbReference>
<dbReference type="InterPro" id="IPR000719">
    <property type="entry name" value="Prot_kinase_dom"/>
</dbReference>
<comment type="caution">
    <text evidence="2">The sequence shown here is derived from an EMBL/GenBank/DDBJ whole genome shotgun (WGS) entry which is preliminary data.</text>
</comment>
<gene>
    <name evidence="2" type="ORF">SK128_013575</name>
</gene>
<dbReference type="Proteomes" id="UP001381693">
    <property type="component" value="Unassembled WGS sequence"/>
</dbReference>
<name>A0AAN8XJZ5_HALRR</name>
<keyword evidence="3" id="KW-1185">Reference proteome</keyword>